<dbReference type="AlphaFoldDB" id="A0A839HIT0"/>
<feature type="domain" description="FAD-binding PCMH-type" evidence="2">
    <location>
        <begin position="1"/>
        <end position="177"/>
    </location>
</feature>
<dbReference type="InterPro" id="IPR036318">
    <property type="entry name" value="FAD-bd_PCMH-like_sf"/>
</dbReference>
<dbReference type="PROSITE" id="PS51387">
    <property type="entry name" value="FAD_PCMH"/>
    <property type="match status" value="1"/>
</dbReference>
<dbReference type="GO" id="GO:0016899">
    <property type="term" value="F:oxidoreductase activity, acting on the CH-OH group of donors, oxygen as acceptor"/>
    <property type="evidence" value="ECO:0007669"/>
    <property type="project" value="InterPro"/>
</dbReference>
<protein>
    <submittedName>
        <fullName evidence="3">FAD-binding oxidoreductase</fullName>
    </submittedName>
</protein>
<evidence type="ECO:0000313" key="4">
    <source>
        <dbReference type="Proteomes" id="UP000586093"/>
    </source>
</evidence>
<dbReference type="EMBL" id="JACIVI010000001">
    <property type="protein sequence ID" value="MBB1160762.1"/>
    <property type="molecule type" value="Genomic_DNA"/>
</dbReference>
<organism evidence="3 4">
    <name type="scientific">Aquariibacter albus</name>
    <dbReference type="NCBI Taxonomy" id="2759899"/>
    <lineage>
        <taxon>Bacteria</taxon>
        <taxon>Pseudomonadati</taxon>
        <taxon>Pseudomonadota</taxon>
        <taxon>Betaproteobacteria</taxon>
        <taxon>Burkholderiales</taxon>
        <taxon>Sphaerotilaceae</taxon>
        <taxon>Aquariibacter</taxon>
    </lineage>
</organism>
<evidence type="ECO:0000259" key="2">
    <source>
        <dbReference type="PROSITE" id="PS51387"/>
    </source>
</evidence>
<keyword evidence="1" id="KW-0274">FAD</keyword>
<evidence type="ECO:0000313" key="3">
    <source>
        <dbReference type="EMBL" id="MBB1160762.1"/>
    </source>
</evidence>
<dbReference type="Proteomes" id="UP000586093">
    <property type="component" value="Unassembled WGS sequence"/>
</dbReference>
<dbReference type="Gene3D" id="3.30.465.10">
    <property type="match status" value="1"/>
</dbReference>
<dbReference type="InterPro" id="IPR016169">
    <property type="entry name" value="FAD-bd_PCMH_sub2"/>
</dbReference>
<name>A0A839HIT0_9BURK</name>
<accession>A0A839HIT0</accession>
<dbReference type="SUPFAM" id="SSF56176">
    <property type="entry name" value="FAD-binding/transporter-associated domain-like"/>
    <property type="match status" value="1"/>
</dbReference>
<reference evidence="3 4" key="1">
    <citation type="submission" date="2020-08" db="EMBL/GenBank/DDBJ databases">
        <title>Aquariorum lacteus gen. nov., sp. nov., a new member of the family Comamonadaceae, isolated from freshwater aquarium.</title>
        <authorList>
            <person name="Chun S.-J."/>
        </authorList>
    </citation>
    <scope>NUCLEOTIDE SEQUENCE [LARGE SCALE GENOMIC DNA]</scope>
    <source>
        <strain evidence="3 4">SJAQ100</strain>
    </source>
</reference>
<dbReference type="PANTHER" id="PTHR43762">
    <property type="entry name" value="L-GULONOLACTONE OXIDASE"/>
    <property type="match status" value="1"/>
</dbReference>
<dbReference type="GO" id="GO:0071949">
    <property type="term" value="F:FAD binding"/>
    <property type="evidence" value="ECO:0007669"/>
    <property type="project" value="InterPro"/>
</dbReference>
<comment type="caution">
    <text evidence="3">The sequence shown here is derived from an EMBL/GenBank/DDBJ whole genome shotgun (WGS) entry which is preliminary data.</text>
</comment>
<keyword evidence="1" id="KW-0285">Flavoprotein</keyword>
<keyword evidence="4" id="KW-1185">Reference proteome</keyword>
<proteinExistence type="predicted"/>
<evidence type="ECO:0000256" key="1">
    <source>
        <dbReference type="ARBA" id="ARBA00022827"/>
    </source>
</evidence>
<sequence length="436" mass="47385">MKYAKAWGRLPGIGEARQRPWGDRHAALPAEAGPRIAHGLGRSYGDVALNPGGELLMTRGLDRFIHFDRAQGVLRAEAGVSLDEVLALVMPAGWFVAVTPGSRYVSLGGCVANDVHGKNHARAGSFGHHVRAFELLRSDGSRQVCRPGDADGRFEATVGGLGLTGLITWVEIQLIPIRRPWMAVVQRRFASLDAYWDLDESLAAHHDYTVAWVDCLRGGRGIYSAADFAGHDAPQAEPGPGRRRVPLEPPISLVNGLSVSAFNLAYYHLPRPAFSLQPALKYFYPLDGLADWNRIYGRRGFYQYQCVLPRPAMKEASRALFDRIGRAGSGSFLAVFKTFGERPPAGLLSFPRAGATLALDFPNQGAASHRLFAELDAVVREAGGALYPAKDARMSADMFRAGHPALDAFRAHVDPAFSSGFWRRVAGEPPSLPQPA</sequence>
<gene>
    <name evidence="3" type="ORF">H4F90_02040</name>
</gene>
<dbReference type="PANTHER" id="PTHR43762:SF1">
    <property type="entry name" value="D-ARABINONO-1,4-LACTONE OXIDASE"/>
    <property type="match status" value="1"/>
</dbReference>
<dbReference type="InterPro" id="IPR010031">
    <property type="entry name" value="FAD_lactone_oxidase-like"/>
</dbReference>
<dbReference type="Pfam" id="PF01565">
    <property type="entry name" value="FAD_binding_4"/>
    <property type="match status" value="1"/>
</dbReference>
<dbReference type="InterPro" id="IPR016166">
    <property type="entry name" value="FAD-bd_PCMH"/>
</dbReference>
<dbReference type="RefSeq" id="WP_182661009.1">
    <property type="nucleotide sequence ID" value="NZ_JACIVI010000001.1"/>
</dbReference>
<dbReference type="InterPro" id="IPR006094">
    <property type="entry name" value="Oxid_FAD_bind_N"/>
</dbReference>